<reference evidence="2" key="1">
    <citation type="submission" date="2020-10" db="EMBL/GenBank/DDBJ databases">
        <authorList>
            <person name="Han B."/>
            <person name="Lu T."/>
            <person name="Zhao Q."/>
            <person name="Huang X."/>
            <person name="Zhao Y."/>
        </authorList>
    </citation>
    <scope>NUCLEOTIDE SEQUENCE</scope>
</reference>
<comment type="caution">
    <text evidence="2">The sequence shown here is derived from an EMBL/GenBank/DDBJ whole genome shotgun (WGS) entry which is preliminary data.</text>
</comment>
<accession>A0A811MF86</accession>
<gene>
    <name evidence="2" type="ORF">NCGR_LOCUS2039</name>
</gene>
<organism evidence="2 3">
    <name type="scientific">Miscanthus lutarioriparius</name>
    <dbReference type="NCBI Taxonomy" id="422564"/>
    <lineage>
        <taxon>Eukaryota</taxon>
        <taxon>Viridiplantae</taxon>
        <taxon>Streptophyta</taxon>
        <taxon>Embryophyta</taxon>
        <taxon>Tracheophyta</taxon>
        <taxon>Spermatophyta</taxon>
        <taxon>Magnoliopsida</taxon>
        <taxon>Liliopsida</taxon>
        <taxon>Poales</taxon>
        <taxon>Poaceae</taxon>
        <taxon>PACMAD clade</taxon>
        <taxon>Panicoideae</taxon>
        <taxon>Andropogonodae</taxon>
        <taxon>Andropogoneae</taxon>
        <taxon>Saccharinae</taxon>
        <taxon>Miscanthus</taxon>
    </lineage>
</organism>
<protein>
    <submittedName>
        <fullName evidence="2">Uncharacterized protein</fullName>
    </submittedName>
</protein>
<dbReference type="EMBL" id="CAJGYO010000001">
    <property type="protein sequence ID" value="CAD6203922.1"/>
    <property type="molecule type" value="Genomic_DNA"/>
</dbReference>
<proteinExistence type="predicted"/>
<dbReference type="Proteomes" id="UP000604825">
    <property type="component" value="Unassembled WGS sequence"/>
</dbReference>
<feature type="chain" id="PRO_5032513621" evidence="1">
    <location>
        <begin position="29"/>
        <end position="121"/>
    </location>
</feature>
<keyword evidence="1" id="KW-0732">Signal</keyword>
<dbReference type="AlphaFoldDB" id="A0A811MF86"/>
<name>A0A811MF86_9POAL</name>
<evidence type="ECO:0000256" key="1">
    <source>
        <dbReference type="SAM" id="SignalP"/>
    </source>
</evidence>
<sequence length="121" mass="12569">MRCFASIGTGRVLATAFESLAVAAGADAAPAGRVLEDILAALVCMTPLDEEATRTLGLPSSLGSLVTTAENGTLAGRLNAVLAIKEVVSCDGAFTEWMAHVFRYCGELIKRIGVLLDRASV</sequence>
<evidence type="ECO:0000313" key="3">
    <source>
        <dbReference type="Proteomes" id="UP000604825"/>
    </source>
</evidence>
<feature type="signal peptide" evidence="1">
    <location>
        <begin position="1"/>
        <end position="28"/>
    </location>
</feature>
<keyword evidence="3" id="KW-1185">Reference proteome</keyword>
<evidence type="ECO:0000313" key="2">
    <source>
        <dbReference type="EMBL" id="CAD6203922.1"/>
    </source>
</evidence>